<dbReference type="CDD" id="cd14233">
    <property type="entry name" value="GAT_TOM1_like"/>
    <property type="match status" value="1"/>
</dbReference>
<keyword evidence="4" id="KW-0175">Coiled coil</keyword>
<feature type="compositionally biased region" description="Polar residues" evidence="5">
    <location>
        <begin position="211"/>
        <end position="233"/>
    </location>
</feature>
<organism evidence="8 9">
    <name type="scientific">Blomia tropicalis</name>
    <name type="common">Mite</name>
    <dbReference type="NCBI Taxonomy" id="40697"/>
    <lineage>
        <taxon>Eukaryota</taxon>
        <taxon>Metazoa</taxon>
        <taxon>Ecdysozoa</taxon>
        <taxon>Arthropoda</taxon>
        <taxon>Chelicerata</taxon>
        <taxon>Arachnida</taxon>
        <taxon>Acari</taxon>
        <taxon>Acariformes</taxon>
        <taxon>Sarcoptiformes</taxon>
        <taxon>Astigmata</taxon>
        <taxon>Glycyphagoidea</taxon>
        <taxon>Echimyopodidae</taxon>
        <taxon>Blomia</taxon>
    </lineage>
</organism>
<dbReference type="GO" id="GO:0035091">
    <property type="term" value="F:phosphatidylinositol binding"/>
    <property type="evidence" value="ECO:0007669"/>
    <property type="project" value="InterPro"/>
</dbReference>
<keyword evidence="3" id="KW-0653">Protein transport</keyword>
<feature type="domain" description="GAT" evidence="7">
    <location>
        <begin position="242"/>
        <end position="330"/>
    </location>
</feature>
<dbReference type="InterPro" id="IPR002014">
    <property type="entry name" value="VHS_dom"/>
</dbReference>
<dbReference type="GO" id="GO:0007165">
    <property type="term" value="P:signal transduction"/>
    <property type="evidence" value="ECO:0007669"/>
    <property type="project" value="TreeGrafter"/>
</dbReference>
<evidence type="ECO:0000256" key="3">
    <source>
        <dbReference type="ARBA" id="ARBA00022927"/>
    </source>
</evidence>
<evidence type="ECO:0000256" key="1">
    <source>
        <dbReference type="ARBA" id="ARBA00007708"/>
    </source>
</evidence>
<evidence type="ECO:0000259" key="7">
    <source>
        <dbReference type="PROSITE" id="PS50909"/>
    </source>
</evidence>
<dbReference type="Gene3D" id="1.20.58.160">
    <property type="match status" value="1"/>
</dbReference>
<dbReference type="SMART" id="SM00288">
    <property type="entry name" value="VHS"/>
    <property type="match status" value="1"/>
</dbReference>
<dbReference type="OMA" id="VEMENWL"/>
<protein>
    <recommendedName>
        <fullName evidence="10">TOM1-like protein 2</fullName>
    </recommendedName>
</protein>
<feature type="compositionally biased region" description="Low complexity" evidence="5">
    <location>
        <begin position="180"/>
        <end position="210"/>
    </location>
</feature>
<dbReference type="SUPFAM" id="SSF48464">
    <property type="entry name" value="ENTH/VHS domain"/>
    <property type="match status" value="1"/>
</dbReference>
<evidence type="ECO:0000256" key="4">
    <source>
        <dbReference type="SAM" id="Coils"/>
    </source>
</evidence>
<dbReference type="OrthoDB" id="2018246at2759"/>
<dbReference type="AlphaFoldDB" id="A0A9Q0M8Z2"/>
<evidence type="ECO:0008006" key="10">
    <source>
        <dbReference type="Google" id="ProtNLM"/>
    </source>
</evidence>
<dbReference type="Proteomes" id="UP001142055">
    <property type="component" value="Chromosome 2"/>
</dbReference>
<dbReference type="PANTHER" id="PTHR13856:SF137">
    <property type="entry name" value="GH05942P"/>
    <property type="match status" value="1"/>
</dbReference>
<dbReference type="EMBL" id="JAPWDV010000002">
    <property type="protein sequence ID" value="KAJ6219380.1"/>
    <property type="molecule type" value="Genomic_DNA"/>
</dbReference>
<dbReference type="PANTHER" id="PTHR13856">
    <property type="entry name" value="VHS DOMAIN CONTAINING PROTEIN FAMILY"/>
    <property type="match status" value="1"/>
</dbReference>
<dbReference type="PROSITE" id="PS50179">
    <property type="entry name" value="VHS"/>
    <property type="match status" value="1"/>
</dbReference>
<comment type="caution">
    <text evidence="8">The sequence shown here is derived from an EMBL/GenBank/DDBJ whole genome shotgun (WGS) entry which is preliminary data.</text>
</comment>
<evidence type="ECO:0000313" key="9">
    <source>
        <dbReference type="Proteomes" id="UP001142055"/>
    </source>
</evidence>
<gene>
    <name evidence="8" type="ORF">RDWZM_005192</name>
</gene>
<dbReference type="GO" id="GO:0015031">
    <property type="term" value="P:protein transport"/>
    <property type="evidence" value="ECO:0007669"/>
    <property type="project" value="UniProtKB-KW"/>
</dbReference>
<sequence>MAELLQRFSGNPFATPVGQKIEQATDHLLTSENWALNMEICDLINETEDGARDAVRAIKKRLQQNVGKNFTVFMFTLTVLETCVKNCGKRFHVLVTNKDFVQDLVKLIGPKNDPPPVVQEKVLSLIQSWAEAFHGQPELQGVSIVYNELRNKGFEFPKSSVESKVPIHTPQRCISSSNRSEPIPTSPSIQQPSSTTSPSSSFIPTSMSPPQRSVSINSAGPSVLQPPTSQSSEVYPIHLSPEQMTKLKNELEFVQGNMKVLSEMLTEMKPGQEHKDDLELLVDLFQTCQSMQKRIVELIEKVANEEVTNELLRINDELNNLFMRYGRYQKKREGQSTGPDVIMAASTSTSSTKFQQQPQQSTSNNIPSLIDFTDDEPDSSTAKIAKDMEDNLKISSSTNKTTKAVGDQEFDMFAQQRSNNSIICATSTLTSSSATITSTTSSKTDPNGLLMLGSSSVPSTSGGDSLKQPYESKEIDEIEKWLNERPNTTTSMQFEQFLAHRADVLEQQPLKSKDHDTSLI</sequence>
<dbReference type="InterPro" id="IPR038425">
    <property type="entry name" value="GAT_sf"/>
</dbReference>
<evidence type="ECO:0000256" key="2">
    <source>
        <dbReference type="ARBA" id="ARBA00022448"/>
    </source>
</evidence>
<dbReference type="InterPro" id="IPR008942">
    <property type="entry name" value="ENTH_VHS"/>
</dbReference>
<dbReference type="PROSITE" id="PS50909">
    <property type="entry name" value="GAT"/>
    <property type="match status" value="1"/>
</dbReference>
<reference evidence="8" key="1">
    <citation type="submission" date="2022-12" db="EMBL/GenBank/DDBJ databases">
        <title>Genome assemblies of Blomia tropicalis.</title>
        <authorList>
            <person name="Cui Y."/>
        </authorList>
    </citation>
    <scope>NUCLEOTIDE SEQUENCE</scope>
    <source>
        <tissue evidence="8">Adult mites</tissue>
    </source>
</reference>
<dbReference type="Pfam" id="PF00790">
    <property type="entry name" value="VHS"/>
    <property type="match status" value="1"/>
</dbReference>
<accession>A0A9Q0M8Z2</accession>
<dbReference type="Gene3D" id="1.25.40.90">
    <property type="match status" value="1"/>
</dbReference>
<dbReference type="PIRSF" id="PIRSF036948">
    <property type="entry name" value="TOM1"/>
    <property type="match status" value="1"/>
</dbReference>
<feature type="coiled-coil region" evidence="4">
    <location>
        <begin position="288"/>
        <end position="324"/>
    </location>
</feature>
<evidence type="ECO:0000259" key="6">
    <source>
        <dbReference type="PROSITE" id="PS50179"/>
    </source>
</evidence>
<dbReference type="GO" id="GO:0016020">
    <property type="term" value="C:membrane"/>
    <property type="evidence" value="ECO:0007669"/>
    <property type="project" value="TreeGrafter"/>
</dbReference>
<keyword evidence="9" id="KW-1185">Reference proteome</keyword>
<dbReference type="GO" id="GO:0043130">
    <property type="term" value="F:ubiquitin binding"/>
    <property type="evidence" value="ECO:0007669"/>
    <property type="project" value="InterPro"/>
</dbReference>
<feature type="region of interest" description="Disordered" evidence="5">
    <location>
        <begin position="161"/>
        <end position="233"/>
    </location>
</feature>
<evidence type="ECO:0000313" key="8">
    <source>
        <dbReference type="EMBL" id="KAJ6219380.1"/>
    </source>
</evidence>
<keyword evidence="2" id="KW-0813">Transport</keyword>
<name>A0A9Q0M8Z2_BLOTA</name>
<feature type="domain" description="VHS" evidence="6">
    <location>
        <begin position="24"/>
        <end position="157"/>
    </location>
</feature>
<dbReference type="InterPro" id="IPR014645">
    <property type="entry name" value="TOM1"/>
</dbReference>
<dbReference type="CDD" id="cd03565">
    <property type="entry name" value="VHS_Tom1_like"/>
    <property type="match status" value="1"/>
</dbReference>
<dbReference type="SUPFAM" id="SSF89009">
    <property type="entry name" value="GAT-like domain"/>
    <property type="match status" value="1"/>
</dbReference>
<dbReference type="GO" id="GO:0030276">
    <property type="term" value="F:clathrin binding"/>
    <property type="evidence" value="ECO:0007669"/>
    <property type="project" value="TreeGrafter"/>
</dbReference>
<feature type="compositionally biased region" description="Low complexity" evidence="5">
    <location>
        <begin position="346"/>
        <end position="363"/>
    </location>
</feature>
<dbReference type="InterPro" id="IPR004152">
    <property type="entry name" value="GAT_dom"/>
</dbReference>
<feature type="region of interest" description="Disordered" evidence="5">
    <location>
        <begin position="332"/>
        <end position="380"/>
    </location>
</feature>
<proteinExistence type="inferred from homology"/>
<evidence type="ECO:0000256" key="5">
    <source>
        <dbReference type="SAM" id="MobiDB-lite"/>
    </source>
</evidence>
<dbReference type="Pfam" id="PF03127">
    <property type="entry name" value="GAT"/>
    <property type="match status" value="1"/>
</dbReference>
<dbReference type="GO" id="GO:0005768">
    <property type="term" value="C:endosome"/>
    <property type="evidence" value="ECO:0007669"/>
    <property type="project" value="TreeGrafter"/>
</dbReference>
<comment type="similarity">
    <text evidence="1">Belongs to the TOM1 family.</text>
</comment>